<evidence type="ECO:0000313" key="2">
    <source>
        <dbReference type="Proteomes" id="UP001550739"/>
    </source>
</evidence>
<comment type="caution">
    <text evidence="1">The sequence shown here is derived from an EMBL/GenBank/DDBJ whole genome shotgun (WGS) entry which is preliminary data.</text>
</comment>
<accession>A0ABV2ZLH6</accession>
<dbReference type="InterPro" id="IPR010064">
    <property type="entry name" value="HK97-gp10_tail"/>
</dbReference>
<sequence>MTTPVNPHPNAHSDAAALRDPIALAASLARMAPAVRARTRAITRHHAMLLRTRVQKNASGRPGPNVITGAYRASWDLKVTVSGGRVTATVFTEAPQARRLEYGFVGVDRIGRQYRQPPYPHIEPAFRQTEPGYLDALEKGVLG</sequence>
<keyword evidence="2" id="KW-1185">Reference proteome</keyword>
<proteinExistence type="predicted"/>
<organism evidence="1 2">
    <name type="scientific">Streptomyces sp. 900129855</name>
    <dbReference type="NCBI Taxonomy" id="3155129"/>
    <lineage>
        <taxon>Bacteria</taxon>
        <taxon>Bacillati</taxon>
        <taxon>Actinomycetota</taxon>
        <taxon>Actinomycetes</taxon>
        <taxon>Kitasatosporales</taxon>
        <taxon>Streptomycetaceae</taxon>
        <taxon>Streptomyces</taxon>
    </lineage>
</organism>
<dbReference type="Proteomes" id="UP001550739">
    <property type="component" value="Unassembled WGS sequence"/>
</dbReference>
<name>A0ABV2ZLH6_9ACTN</name>
<dbReference type="EMBL" id="JBEZVE010000012">
    <property type="protein sequence ID" value="MEU3783406.1"/>
    <property type="molecule type" value="Genomic_DNA"/>
</dbReference>
<reference evidence="1 2" key="1">
    <citation type="submission" date="2024-06" db="EMBL/GenBank/DDBJ databases">
        <title>The Natural Products Discovery Center: Release of the First 8490 Sequenced Strains for Exploring Actinobacteria Biosynthetic Diversity.</title>
        <authorList>
            <person name="Kalkreuter E."/>
            <person name="Kautsar S.A."/>
            <person name="Yang D."/>
            <person name="Bader C.D."/>
            <person name="Teijaro C.N."/>
            <person name="Fluegel L."/>
            <person name="Davis C.M."/>
            <person name="Simpson J.R."/>
            <person name="Lauterbach L."/>
            <person name="Steele A.D."/>
            <person name="Gui C."/>
            <person name="Meng S."/>
            <person name="Li G."/>
            <person name="Viehrig K."/>
            <person name="Ye F."/>
            <person name="Su P."/>
            <person name="Kiefer A.F."/>
            <person name="Nichols A."/>
            <person name="Cepeda A.J."/>
            <person name="Yan W."/>
            <person name="Fan B."/>
            <person name="Jiang Y."/>
            <person name="Adhikari A."/>
            <person name="Zheng C.-J."/>
            <person name="Schuster L."/>
            <person name="Cowan T.M."/>
            <person name="Smanski M.J."/>
            <person name="Chevrette M.G."/>
            <person name="De Carvalho L.P.S."/>
            <person name="Shen B."/>
        </authorList>
    </citation>
    <scope>NUCLEOTIDE SEQUENCE [LARGE SCALE GENOMIC DNA]</scope>
    <source>
        <strain evidence="1 2">NPDC033843</strain>
    </source>
</reference>
<dbReference type="RefSeq" id="WP_361704572.1">
    <property type="nucleotide sequence ID" value="NZ_JBEZVE010000012.1"/>
</dbReference>
<protein>
    <submittedName>
        <fullName evidence="1">HK97 gp10 family phage protein</fullName>
    </submittedName>
</protein>
<dbReference type="Pfam" id="PF04883">
    <property type="entry name" value="HK97-gp10_like"/>
    <property type="match status" value="1"/>
</dbReference>
<evidence type="ECO:0000313" key="1">
    <source>
        <dbReference type="EMBL" id="MEU3783406.1"/>
    </source>
</evidence>
<gene>
    <name evidence="1" type="ORF">AB0E89_23140</name>
</gene>